<evidence type="ECO:0000256" key="1">
    <source>
        <dbReference type="SAM" id="Phobius"/>
    </source>
</evidence>
<keyword evidence="4" id="KW-1185">Reference proteome</keyword>
<keyword evidence="1" id="KW-1133">Transmembrane helix</keyword>
<accession>A0A437GX26</accession>
<dbReference type="PROSITE" id="PS50146">
    <property type="entry name" value="DAGK"/>
    <property type="match status" value="1"/>
</dbReference>
<sequence>MSLRSNRFPCRPCCAYPNMTVFLRMILSPLTAMGSVMNGTIYDDCTRPLFAFDSVGDAAPGEKAEPAPHRRANSGAIPNVVVISNPRSHRNKTRGLEVPEGVRIEEPKTRPELRRLLAELVRDGLDLVIVAGGDGTVRDVLTCGAEIWAGSEPVIGVLPCGKTNALAIDLGVPDDATVADLIASWRAGSTIDRSPIEIELAGEGTPVLGFLFGGGAFVDATELAQTTHRWGAVNNLAVGMSVFGGVFSTFFGGARSPWRQGKQMAIRYGKGARPRHGATLDSEAARFLFLASTMERLPLDAAVFGERRAGLKTLVVDAPPRRFLRNFVRIMRGVDVPALERDGIHRVDAEEVRVMLEGGFVLDGERFPAGDYLLRQGAPIRFATA</sequence>
<dbReference type="EMBL" id="RXOL01000003">
    <property type="protein sequence ID" value="RVQ66919.1"/>
    <property type="molecule type" value="Genomic_DNA"/>
</dbReference>
<keyword evidence="3" id="KW-0418">Kinase</keyword>
<dbReference type="InterPro" id="IPR001206">
    <property type="entry name" value="Diacylglycerol_kinase_cat_dom"/>
</dbReference>
<dbReference type="OrthoDB" id="7209949at2"/>
<dbReference type="Gene3D" id="3.40.50.10330">
    <property type="entry name" value="Probable inorganic polyphosphate/atp-NAD kinase, domain 1"/>
    <property type="match status" value="1"/>
</dbReference>
<feature type="domain" description="DAGKc" evidence="2">
    <location>
        <begin position="114"/>
        <end position="200"/>
    </location>
</feature>
<dbReference type="Pfam" id="PF00781">
    <property type="entry name" value="DAGK_cat"/>
    <property type="match status" value="1"/>
</dbReference>
<reference evidence="3 4" key="1">
    <citation type="submission" date="2018-12" db="EMBL/GenBank/DDBJ databases">
        <title>Croceicoccus ponticola sp. nov., a lipolytic bacterium isolated from seawater.</title>
        <authorList>
            <person name="Yoon J.-H."/>
        </authorList>
    </citation>
    <scope>NUCLEOTIDE SEQUENCE [LARGE SCALE GENOMIC DNA]</scope>
    <source>
        <strain evidence="3 4">GM-16</strain>
    </source>
</reference>
<organism evidence="3 4">
    <name type="scientific">Croceicoccus ponticola</name>
    <dbReference type="NCBI Taxonomy" id="2217664"/>
    <lineage>
        <taxon>Bacteria</taxon>
        <taxon>Pseudomonadati</taxon>
        <taxon>Pseudomonadota</taxon>
        <taxon>Alphaproteobacteria</taxon>
        <taxon>Sphingomonadales</taxon>
        <taxon>Erythrobacteraceae</taxon>
        <taxon>Croceicoccus</taxon>
    </lineage>
</organism>
<gene>
    <name evidence="3" type="ORF">EKN06_08170</name>
</gene>
<name>A0A437GX26_9SPHN</name>
<dbReference type="AlphaFoldDB" id="A0A437GX26"/>
<keyword evidence="3" id="KW-0808">Transferase</keyword>
<dbReference type="SUPFAM" id="SSF111331">
    <property type="entry name" value="NAD kinase/diacylglycerol kinase-like"/>
    <property type="match status" value="1"/>
</dbReference>
<proteinExistence type="predicted"/>
<dbReference type="GO" id="GO:0016301">
    <property type="term" value="F:kinase activity"/>
    <property type="evidence" value="ECO:0007669"/>
    <property type="project" value="UniProtKB-KW"/>
</dbReference>
<comment type="caution">
    <text evidence="3">The sequence shown here is derived from an EMBL/GenBank/DDBJ whole genome shotgun (WGS) entry which is preliminary data.</text>
</comment>
<protein>
    <submittedName>
        <fullName evidence="3">Diacylglycerol kinase</fullName>
    </submittedName>
</protein>
<evidence type="ECO:0000313" key="3">
    <source>
        <dbReference type="EMBL" id="RVQ66919.1"/>
    </source>
</evidence>
<keyword evidence="1" id="KW-0812">Transmembrane</keyword>
<keyword evidence="1" id="KW-0472">Membrane</keyword>
<dbReference type="InterPro" id="IPR016064">
    <property type="entry name" value="NAD/diacylglycerol_kinase_sf"/>
</dbReference>
<dbReference type="InterPro" id="IPR017438">
    <property type="entry name" value="ATP-NAD_kinase_N"/>
</dbReference>
<evidence type="ECO:0000259" key="2">
    <source>
        <dbReference type="PROSITE" id="PS50146"/>
    </source>
</evidence>
<evidence type="ECO:0000313" key="4">
    <source>
        <dbReference type="Proteomes" id="UP000283003"/>
    </source>
</evidence>
<dbReference type="SMART" id="SM00046">
    <property type="entry name" value="DAGKc"/>
    <property type="match status" value="1"/>
</dbReference>
<dbReference type="Proteomes" id="UP000283003">
    <property type="component" value="Unassembled WGS sequence"/>
</dbReference>
<feature type="transmembrane region" description="Helical" evidence="1">
    <location>
        <begin position="21"/>
        <end position="42"/>
    </location>
</feature>